<dbReference type="PANTHER" id="PTHR43673">
    <property type="entry name" value="NAD(P)H NITROREDUCTASE YDGI-RELATED"/>
    <property type="match status" value="1"/>
</dbReference>
<dbReference type="Gene3D" id="3.40.109.10">
    <property type="entry name" value="NADH Oxidase"/>
    <property type="match status" value="1"/>
</dbReference>
<dbReference type="CDD" id="cd02137">
    <property type="entry name" value="MhqN-like"/>
    <property type="match status" value="1"/>
</dbReference>
<dbReference type="RefSeq" id="WP_106533470.1">
    <property type="nucleotide sequence ID" value="NZ_PYAT01000006.1"/>
</dbReference>
<keyword evidence="5" id="KW-1185">Reference proteome</keyword>
<protein>
    <recommendedName>
        <fullName evidence="3">Nitroreductase domain-containing protein</fullName>
    </recommendedName>
</protein>
<dbReference type="PANTHER" id="PTHR43673:SF3">
    <property type="entry name" value="NAD(P)H NITROREDUCTASE YODC-RELATED"/>
    <property type="match status" value="1"/>
</dbReference>
<evidence type="ECO:0000259" key="3">
    <source>
        <dbReference type="Pfam" id="PF00881"/>
    </source>
</evidence>
<evidence type="ECO:0000256" key="2">
    <source>
        <dbReference type="ARBA" id="ARBA00023002"/>
    </source>
</evidence>
<comment type="similarity">
    <text evidence="1">Belongs to the nitroreductase family.</text>
</comment>
<feature type="domain" description="Nitroreductase" evidence="3">
    <location>
        <begin position="14"/>
        <end position="189"/>
    </location>
</feature>
<dbReference type="InterPro" id="IPR000415">
    <property type="entry name" value="Nitroreductase-like"/>
</dbReference>
<organism evidence="4 5">
    <name type="scientific">Planomicrobium soli</name>
    <dbReference type="NCBI Taxonomy" id="1176648"/>
    <lineage>
        <taxon>Bacteria</taxon>
        <taxon>Bacillati</taxon>
        <taxon>Bacillota</taxon>
        <taxon>Bacilli</taxon>
        <taxon>Bacillales</taxon>
        <taxon>Caryophanaceae</taxon>
        <taxon>Planomicrobium</taxon>
    </lineage>
</organism>
<evidence type="ECO:0000313" key="5">
    <source>
        <dbReference type="Proteomes" id="UP000242682"/>
    </source>
</evidence>
<proteinExistence type="inferred from homology"/>
<gene>
    <name evidence="4" type="ORF">B0H99_106164</name>
</gene>
<dbReference type="Proteomes" id="UP000242682">
    <property type="component" value="Unassembled WGS sequence"/>
</dbReference>
<dbReference type="AlphaFoldDB" id="A0A2P8H1Q5"/>
<dbReference type="OrthoDB" id="9782629at2"/>
<reference evidence="4 5" key="1">
    <citation type="submission" date="2018-03" db="EMBL/GenBank/DDBJ databases">
        <title>Genomic Encyclopedia of Type Strains, Phase III (KMG-III): the genomes of soil and plant-associated and newly described type strains.</title>
        <authorList>
            <person name="Whitman W."/>
        </authorList>
    </citation>
    <scope>NUCLEOTIDE SEQUENCE [LARGE SCALE GENOMIC DNA]</scope>
    <source>
        <strain evidence="4 5">CGMCC 1.12259</strain>
    </source>
</reference>
<dbReference type="SUPFAM" id="SSF55469">
    <property type="entry name" value="FMN-dependent nitroreductase-like"/>
    <property type="match status" value="1"/>
</dbReference>
<sequence length="209" mass="23306">MSIKTESPLQKVMTERKSVRAYDPNFKISKEELEEMLKLATTAPSSSNLQAWNFIVIQDQEVKKELRAIANNQAQVETSSAIIAVLGNIDAYKNVEKIYTQNVEEGYMDESVKERSVANTYKVYPNAPVEARMNIASYDAGLASMQLMLIAKERGYDTIPMGGFDKVKFAERFGLPENLFPIVLIAIGKAAAPAFGTSRLPIEDVTRFI</sequence>
<name>A0A2P8H1Q5_9BACL</name>
<evidence type="ECO:0000313" key="4">
    <source>
        <dbReference type="EMBL" id="PSL40146.1"/>
    </source>
</evidence>
<keyword evidence="2" id="KW-0560">Oxidoreductase</keyword>
<dbReference type="InterPro" id="IPR029479">
    <property type="entry name" value="Nitroreductase"/>
</dbReference>
<dbReference type="EMBL" id="PYAT01000006">
    <property type="protein sequence ID" value="PSL40146.1"/>
    <property type="molecule type" value="Genomic_DNA"/>
</dbReference>
<dbReference type="GO" id="GO:0016491">
    <property type="term" value="F:oxidoreductase activity"/>
    <property type="evidence" value="ECO:0007669"/>
    <property type="project" value="UniProtKB-KW"/>
</dbReference>
<comment type="caution">
    <text evidence="4">The sequence shown here is derived from an EMBL/GenBank/DDBJ whole genome shotgun (WGS) entry which is preliminary data.</text>
</comment>
<accession>A0A2P8H1Q5</accession>
<dbReference type="Pfam" id="PF00881">
    <property type="entry name" value="Nitroreductase"/>
    <property type="match status" value="1"/>
</dbReference>
<evidence type="ECO:0000256" key="1">
    <source>
        <dbReference type="ARBA" id="ARBA00007118"/>
    </source>
</evidence>